<protein>
    <submittedName>
        <fullName evidence="1">DUF2017 domain-containing protein</fullName>
    </submittedName>
</protein>
<dbReference type="RefSeq" id="WP_111864455.1">
    <property type="nucleotide sequence ID" value="NZ_QLYX01000003.1"/>
</dbReference>
<accession>A0A365HA35</accession>
<dbReference type="EMBL" id="QLYX01000003">
    <property type="protein sequence ID" value="RAY15796.1"/>
    <property type="molecule type" value="Genomic_DNA"/>
</dbReference>
<dbReference type="Pfam" id="PF09438">
    <property type="entry name" value="DUF2017"/>
    <property type="match status" value="1"/>
</dbReference>
<organism evidence="1 2">
    <name type="scientific">Actinomadura craniellae</name>
    <dbReference type="NCBI Taxonomy" id="2231787"/>
    <lineage>
        <taxon>Bacteria</taxon>
        <taxon>Bacillati</taxon>
        <taxon>Actinomycetota</taxon>
        <taxon>Actinomycetes</taxon>
        <taxon>Streptosporangiales</taxon>
        <taxon>Thermomonosporaceae</taxon>
        <taxon>Actinomadura</taxon>
    </lineage>
</organism>
<evidence type="ECO:0000313" key="2">
    <source>
        <dbReference type="Proteomes" id="UP000251891"/>
    </source>
</evidence>
<gene>
    <name evidence="1" type="ORF">DPM19_08475</name>
</gene>
<dbReference type="InterPro" id="IPR018561">
    <property type="entry name" value="AosR"/>
</dbReference>
<comment type="caution">
    <text evidence="1">The sequence shown here is derived from an EMBL/GenBank/DDBJ whole genome shotgun (WGS) entry which is preliminary data.</text>
</comment>
<dbReference type="Proteomes" id="UP000251891">
    <property type="component" value="Unassembled WGS sequence"/>
</dbReference>
<evidence type="ECO:0000313" key="1">
    <source>
        <dbReference type="EMBL" id="RAY15796.1"/>
    </source>
</evidence>
<reference evidence="1 2" key="1">
    <citation type="submission" date="2018-06" db="EMBL/GenBank/DDBJ databases">
        <title>Actinomadura craniellae sp. nov. isolated from marine sponge Craniella sp.</title>
        <authorList>
            <person name="Li L."/>
            <person name="Xu Q.H."/>
            <person name="Lin H.W."/>
            <person name="Lu Y.H."/>
        </authorList>
    </citation>
    <scope>NUCLEOTIDE SEQUENCE [LARGE SCALE GENOMIC DNA]</scope>
    <source>
        <strain evidence="1 2">LHW63021</strain>
    </source>
</reference>
<proteinExistence type="predicted"/>
<dbReference type="OrthoDB" id="3268479at2"/>
<name>A0A365HA35_9ACTN</name>
<keyword evidence="2" id="KW-1185">Reference proteome</keyword>
<dbReference type="AlphaFoldDB" id="A0A365HA35"/>
<sequence>MSWIGRDEKGVALLLVRDDAELLRALVEQLLALLGDPPDPGDELAALGIATDARPPDDPVLARLLPDAYQGDDEAAGEFRRYTEAGLRDGKRAAAQTVLDTLRPGERVVLDEGESHAWLRALNDVRLALGTRLEITEERYEEEVDWEDPRYPLYAAYDRLTGIQDALVRALEAG</sequence>